<protein>
    <recommendedName>
        <fullName evidence="3">F-box domain-containing protein</fullName>
    </recommendedName>
</protein>
<accession>A0A0B2UZB6</accession>
<keyword evidence="2" id="KW-1185">Reference proteome</keyword>
<dbReference type="Proteomes" id="UP000031036">
    <property type="component" value="Unassembled WGS sequence"/>
</dbReference>
<organism evidence="1 2">
    <name type="scientific">Toxocara canis</name>
    <name type="common">Canine roundworm</name>
    <dbReference type="NCBI Taxonomy" id="6265"/>
    <lineage>
        <taxon>Eukaryota</taxon>
        <taxon>Metazoa</taxon>
        <taxon>Ecdysozoa</taxon>
        <taxon>Nematoda</taxon>
        <taxon>Chromadorea</taxon>
        <taxon>Rhabditida</taxon>
        <taxon>Spirurina</taxon>
        <taxon>Ascaridomorpha</taxon>
        <taxon>Ascaridoidea</taxon>
        <taxon>Toxocaridae</taxon>
        <taxon>Toxocara</taxon>
    </lineage>
</organism>
<evidence type="ECO:0008006" key="3">
    <source>
        <dbReference type="Google" id="ProtNLM"/>
    </source>
</evidence>
<dbReference type="EMBL" id="JPKZ01002524">
    <property type="protein sequence ID" value="KHN76386.1"/>
    <property type="molecule type" value="Genomic_DNA"/>
</dbReference>
<sequence>MQSKKNFDLPGTFLERLGKMLSLRDRERLRRVSTKWNAAFLSIAPSVRLPIRSVTVQDEMIAFETGKISRRFYFRNDKMIFFNIGRSSAKIDRILPRHAFIQFAQFVSHIPRLRINISHCSCASILLEMFVENCAHWICPQVIARSWCASVEVCNLLSLFARSIVVLNLHRNSSRRSVKRICDHANFYAERAIEFSDLLCSMSSLQILSAPVNLLSVAITKKCSVVLEELHRIDLVIIDDEIDKQNWLPDSLREYVLNYNVRFCVDSNIVRVVCFEQMKQFADKFEKRMQQILFGRENCSRELNRSAYNGYLPRCRVLLHMLGKALDISYLANDRLSGWDLLVKVTDRF</sequence>
<evidence type="ECO:0000313" key="2">
    <source>
        <dbReference type="Proteomes" id="UP000031036"/>
    </source>
</evidence>
<dbReference type="OrthoDB" id="10431640at2759"/>
<name>A0A0B2UZB6_TOXCA</name>
<dbReference type="AlphaFoldDB" id="A0A0B2UZB6"/>
<reference evidence="1 2" key="1">
    <citation type="submission" date="2014-11" db="EMBL/GenBank/DDBJ databases">
        <title>Genetic blueprint of the zoonotic pathogen Toxocara canis.</title>
        <authorList>
            <person name="Zhu X.-Q."/>
            <person name="Korhonen P.K."/>
            <person name="Cai H."/>
            <person name="Young N.D."/>
            <person name="Nejsum P."/>
            <person name="von Samson-Himmelstjerna G."/>
            <person name="Boag P.R."/>
            <person name="Tan P."/>
            <person name="Li Q."/>
            <person name="Min J."/>
            <person name="Yang Y."/>
            <person name="Wang X."/>
            <person name="Fang X."/>
            <person name="Hall R.S."/>
            <person name="Hofmann A."/>
            <person name="Sternberg P.W."/>
            <person name="Jex A.R."/>
            <person name="Gasser R.B."/>
        </authorList>
    </citation>
    <scope>NUCLEOTIDE SEQUENCE [LARGE SCALE GENOMIC DNA]</scope>
    <source>
        <strain evidence="1">PN_DK_2014</strain>
    </source>
</reference>
<comment type="caution">
    <text evidence="1">The sequence shown here is derived from an EMBL/GenBank/DDBJ whole genome shotgun (WGS) entry which is preliminary data.</text>
</comment>
<gene>
    <name evidence="1" type="ORF">Tcan_18479</name>
</gene>
<proteinExistence type="predicted"/>
<evidence type="ECO:0000313" key="1">
    <source>
        <dbReference type="EMBL" id="KHN76386.1"/>
    </source>
</evidence>